<proteinExistence type="predicted"/>
<name>A0A8S1PKW2_9CILI</name>
<reference evidence="2" key="1">
    <citation type="submission" date="2021-01" db="EMBL/GenBank/DDBJ databases">
        <authorList>
            <consortium name="Genoscope - CEA"/>
            <person name="William W."/>
        </authorList>
    </citation>
    <scope>NUCLEOTIDE SEQUENCE</scope>
</reference>
<organism evidence="2 3">
    <name type="scientific">Paramecium sonneborni</name>
    <dbReference type="NCBI Taxonomy" id="65129"/>
    <lineage>
        <taxon>Eukaryota</taxon>
        <taxon>Sar</taxon>
        <taxon>Alveolata</taxon>
        <taxon>Ciliophora</taxon>
        <taxon>Intramacronucleata</taxon>
        <taxon>Oligohymenophorea</taxon>
        <taxon>Peniculida</taxon>
        <taxon>Parameciidae</taxon>
        <taxon>Paramecium</taxon>
    </lineage>
</organism>
<keyword evidence="3" id="KW-1185">Reference proteome</keyword>
<dbReference type="EMBL" id="CAJJDN010000080">
    <property type="protein sequence ID" value="CAD8103333.1"/>
    <property type="molecule type" value="Genomic_DNA"/>
</dbReference>
<gene>
    <name evidence="2" type="ORF">PSON_ATCC_30995.1.T0800037</name>
</gene>
<feature type="region of interest" description="Disordered" evidence="1">
    <location>
        <begin position="41"/>
        <end position="61"/>
    </location>
</feature>
<dbReference type="OrthoDB" id="10492688at2759"/>
<comment type="caution">
    <text evidence="2">The sequence shown here is derived from an EMBL/GenBank/DDBJ whole genome shotgun (WGS) entry which is preliminary data.</text>
</comment>
<protein>
    <submittedName>
        <fullName evidence="2">Uncharacterized protein</fullName>
    </submittedName>
</protein>
<dbReference type="Proteomes" id="UP000692954">
    <property type="component" value="Unassembled WGS sequence"/>
</dbReference>
<evidence type="ECO:0000256" key="1">
    <source>
        <dbReference type="SAM" id="MobiDB-lite"/>
    </source>
</evidence>
<accession>A0A8S1PKW2</accession>
<evidence type="ECO:0000313" key="3">
    <source>
        <dbReference type="Proteomes" id="UP000692954"/>
    </source>
</evidence>
<evidence type="ECO:0000313" key="2">
    <source>
        <dbReference type="EMBL" id="CAD8103333.1"/>
    </source>
</evidence>
<sequence length="113" mass="12982">MISDIKVGDVIYGDDVSLADKETDEASIKKKQYILIHKSLQSDSKEGDAYSSPSRNSEGYISLEEYQKEKELELRRQPAYKAQSQIVFKDNSETCLLKKMSQTQLRINTRTEK</sequence>
<dbReference type="AlphaFoldDB" id="A0A8S1PKW2"/>